<feature type="transmembrane region" description="Helical" evidence="1">
    <location>
        <begin position="222"/>
        <end position="245"/>
    </location>
</feature>
<keyword evidence="1" id="KW-1133">Transmembrane helix</keyword>
<name>A0A2R6PLS1_ACTCC</name>
<proteinExistence type="predicted"/>
<dbReference type="Gramene" id="PSR93285">
    <property type="protein sequence ID" value="PSR93285"/>
    <property type="gene ID" value="CEY00_Acc27897"/>
</dbReference>
<keyword evidence="2" id="KW-0436">Ligase</keyword>
<feature type="transmembrane region" description="Helical" evidence="1">
    <location>
        <begin position="156"/>
        <end position="179"/>
    </location>
</feature>
<keyword evidence="3" id="KW-1185">Reference proteome</keyword>
<dbReference type="Proteomes" id="UP000241394">
    <property type="component" value="Chromosome LG24"/>
</dbReference>
<evidence type="ECO:0000313" key="3">
    <source>
        <dbReference type="Proteomes" id="UP000241394"/>
    </source>
</evidence>
<organism evidence="2 3">
    <name type="scientific">Actinidia chinensis var. chinensis</name>
    <name type="common">Chinese soft-hair kiwi</name>
    <dbReference type="NCBI Taxonomy" id="1590841"/>
    <lineage>
        <taxon>Eukaryota</taxon>
        <taxon>Viridiplantae</taxon>
        <taxon>Streptophyta</taxon>
        <taxon>Embryophyta</taxon>
        <taxon>Tracheophyta</taxon>
        <taxon>Spermatophyta</taxon>
        <taxon>Magnoliopsida</taxon>
        <taxon>eudicotyledons</taxon>
        <taxon>Gunneridae</taxon>
        <taxon>Pentapetalae</taxon>
        <taxon>asterids</taxon>
        <taxon>Ericales</taxon>
        <taxon>Actinidiaceae</taxon>
        <taxon>Actinidia</taxon>
    </lineage>
</organism>
<keyword evidence="1" id="KW-0812">Transmembrane</keyword>
<reference evidence="2 3" key="1">
    <citation type="submission" date="2017-07" db="EMBL/GenBank/DDBJ databases">
        <title>An improved, manually edited Actinidia chinensis var. chinensis (kiwifruit) genome highlights the challenges associated with draft genomes and gene prediction in plants.</title>
        <authorList>
            <person name="Pilkington S."/>
            <person name="Crowhurst R."/>
            <person name="Hilario E."/>
            <person name="Nardozza S."/>
            <person name="Fraser L."/>
            <person name="Peng Y."/>
            <person name="Gunaseelan K."/>
            <person name="Simpson R."/>
            <person name="Tahir J."/>
            <person name="Deroles S."/>
            <person name="Templeton K."/>
            <person name="Luo Z."/>
            <person name="Davy M."/>
            <person name="Cheng C."/>
            <person name="Mcneilage M."/>
            <person name="Scaglione D."/>
            <person name="Liu Y."/>
            <person name="Zhang Q."/>
            <person name="Datson P."/>
            <person name="De Silva N."/>
            <person name="Gardiner S."/>
            <person name="Bassett H."/>
            <person name="Chagne D."/>
            <person name="Mccallum J."/>
            <person name="Dzierzon H."/>
            <person name="Deng C."/>
            <person name="Wang Y.-Y."/>
            <person name="Barron N."/>
            <person name="Manako K."/>
            <person name="Bowen J."/>
            <person name="Foster T."/>
            <person name="Erridge Z."/>
            <person name="Tiffin H."/>
            <person name="Waite C."/>
            <person name="Davies K."/>
            <person name="Grierson E."/>
            <person name="Laing W."/>
            <person name="Kirk R."/>
            <person name="Chen X."/>
            <person name="Wood M."/>
            <person name="Montefiori M."/>
            <person name="Brummell D."/>
            <person name="Schwinn K."/>
            <person name="Catanach A."/>
            <person name="Fullerton C."/>
            <person name="Li D."/>
            <person name="Meiyalaghan S."/>
            <person name="Nieuwenhuizen N."/>
            <person name="Read N."/>
            <person name="Prakash R."/>
            <person name="Hunter D."/>
            <person name="Zhang H."/>
            <person name="Mckenzie M."/>
            <person name="Knabel M."/>
            <person name="Harris A."/>
            <person name="Allan A."/>
            <person name="Chen A."/>
            <person name="Janssen B."/>
            <person name="Plunkett B."/>
            <person name="Dwamena C."/>
            <person name="Voogd C."/>
            <person name="Leif D."/>
            <person name="Lafferty D."/>
            <person name="Souleyre E."/>
            <person name="Varkonyi-Gasic E."/>
            <person name="Gambi F."/>
            <person name="Hanley J."/>
            <person name="Yao J.-L."/>
            <person name="Cheung J."/>
            <person name="David K."/>
            <person name="Warren B."/>
            <person name="Marsh K."/>
            <person name="Snowden K."/>
            <person name="Lin-Wang K."/>
            <person name="Brian L."/>
            <person name="Martinez-Sanchez M."/>
            <person name="Wang M."/>
            <person name="Ileperuma N."/>
            <person name="Macnee N."/>
            <person name="Campin R."/>
            <person name="Mcatee P."/>
            <person name="Drummond R."/>
            <person name="Espley R."/>
            <person name="Ireland H."/>
            <person name="Wu R."/>
            <person name="Atkinson R."/>
            <person name="Karunairetnam S."/>
            <person name="Bulley S."/>
            <person name="Chunkath S."/>
            <person name="Hanley Z."/>
            <person name="Storey R."/>
            <person name="Thrimawithana A."/>
            <person name="Thomson S."/>
            <person name="David C."/>
            <person name="Testolin R."/>
        </authorList>
    </citation>
    <scope>NUCLEOTIDE SEQUENCE [LARGE SCALE GENOMIC DNA]</scope>
    <source>
        <strain evidence="3">cv. Red5</strain>
        <tissue evidence="2">Young leaf</tissue>
    </source>
</reference>
<dbReference type="OMA" id="DIHYETT"/>
<dbReference type="STRING" id="1590841.A0A2R6PLS1"/>
<dbReference type="OrthoDB" id="1593729at2759"/>
<sequence>MKATLFCTLPLPSNSSSSYEFYMSQILEPLLSLNSTNGPVVDVNSVNARGHTPLDIHYETTNDVLEREIRHILHDAGAIEGRFLNQFTVPQPSSVLSQPEQLPVKIRNVVLMVLIMAATFAYNSCNPPADFKPKSVDHSPFPLSYMVLGSNQYRAIFYYMMFNIAGYLASMCGVLVLIWPLPYRSVVTFVLVTAFVSYVLMVDKVMPQFSLILGSFTISSTPFVWLSALSLVFCWFMVPVLVKLFRGVCRIRGRAATGIGRTIQMV</sequence>
<evidence type="ECO:0000313" key="2">
    <source>
        <dbReference type="EMBL" id="PSR93285.1"/>
    </source>
</evidence>
<keyword evidence="1" id="KW-0472">Membrane</keyword>
<dbReference type="AlphaFoldDB" id="A0A2R6PLS1"/>
<accession>A0A2R6PLS1</accession>
<dbReference type="InParanoid" id="A0A2R6PLS1"/>
<reference evidence="3" key="2">
    <citation type="journal article" date="2018" name="BMC Genomics">
        <title>A manually annotated Actinidia chinensis var. chinensis (kiwifruit) genome highlights the challenges associated with draft genomes and gene prediction in plants.</title>
        <authorList>
            <person name="Pilkington S.M."/>
            <person name="Crowhurst R."/>
            <person name="Hilario E."/>
            <person name="Nardozza S."/>
            <person name="Fraser L."/>
            <person name="Peng Y."/>
            <person name="Gunaseelan K."/>
            <person name="Simpson R."/>
            <person name="Tahir J."/>
            <person name="Deroles S.C."/>
            <person name="Templeton K."/>
            <person name="Luo Z."/>
            <person name="Davy M."/>
            <person name="Cheng C."/>
            <person name="McNeilage M."/>
            <person name="Scaglione D."/>
            <person name="Liu Y."/>
            <person name="Zhang Q."/>
            <person name="Datson P."/>
            <person name="De Silva N."/>
            <person name="Gardiner S.E."/>
            <person name="Bassett H."/>
            <person name="Chagne D."/>
            <person name="McCallum J."/>
            <person name="Dzierzon H."/>
            <person name="Deng C."/>
            <person name="Wang Y.Y."/>
            <person name="Barron L."/>
            <person name="Manako K."/>
            <person name="Bowen J."/>
            <person name="Foster T.M."/>
            <person name="Erridge Z.A."/>
            <person name="Tiffin H."/>
            <person name="Waite C.N."/>
            <person name="Davies K.M."/>
            <person name="Grierson E.P."/>
            <person name="Laing W.A."/>
            <person name="Kirk R."/>
            <person name="Chen X."/>
            <person name="Wood M."/>
            <person name="Montefiori M."/>
            <person name="Brummell D.A."/>
            <person name="Schwinn K.E."/>
            <person name="Catanach A."/>
            <person name="Fullerton C."/>
            <person name="Li D."/>
            <person name="Meiyalaghan S."/>
            <person name="Nieuwenhuizen N."/>
            <person name="Read N."/>
            <person name="Prakash R."/>
            <person name="Hunter D."/>
            <person name="Zhang H."/>
            <person name="McKenzie M."/>
            <person name="Knabel M."/>
            <person name="Harris A."/>
            <person name="Allan A.C."/>
            <person name="Gleave A."/>
            <person name="Chen A."/>
            <person name="Janssen B.J."/>
            <person name="Plunkett B."/>
            <person name="Ampomah-Dwamena C."/>
            <person name="Voogd C."/>
            <person name="Leif D."/>
            <person name="Lafferty D."/>
            <person name="Souleyre E.J.F."/>
            <person name="Varkonyi-Gasic E."/>
            <person name="Gambi F."/>
            <person name="Hanley J."/>
            <person name="Yao J.L."/>
            <person name="Cheung J."/>
            <person name="David K.M."/>
            <person name="Warren B."/>
            <person name="Marsh K."/>
            <person name="Snowden K.C."/>
            <person name="Lin-Wang K."/>
            <person name="Brian L."/>
            <person name="Martinez-Sanchez M."/>
            <person name="Wang M."/>
            <person name="Ileperuma N."/>
            <person name="Macnee N."/>
            <person name="Campin R."/>
            <person name="McAtee P."/>
            <person name="Drummond R.S.M."/>
            <person name="Espley R.V."/>
            <person name="Ireland H.S."/>
            <person name="Wu R."/>
            <person name="Atkinson R.G."/>
            <person name="Karunairetnam S."/>
            <person name="Bulley S."/>
            <person name="Chunkath S."/>
            <person name="Hanley Z."/>
            <person name="Storey R."/>
            <person name="Thrimawithana A.H."/>
            <person name="Thomson S."/>
            <person name="David C."/>
            <person name="Testolin R."/>
            <person name="Huang H."/>
            <person name="Hellens R.P."/>
            <person name="Schaffer R.J."/>
        </authorList>
    </citation>
    <scope>NUCLEOTIDE SEQUENCE [LARGE SCALE GENOMIC DNA]</scope>
    <source>
        <strain evidence="3">cv. Red5</strain>
    </source>
</reference>
<dbReference type="EMBL" id="NKQK01000024">
    <property type="protein sequence ID" value="PSR93285.1"/>
    <property type="molecule type" value="Genomic_DNA"/>
</dbReference>
<gene>
    <name evidence="2" type="ORF">CEY00_Acc27897</name>
</gene>
<evidence type="ECO:0000256" key="1">
    <source>
        <dbReference type="SAM" id="Phobius"/>
    </source>
</evidence>
<feature type="transmembrane region" description="Helical" evidence="1">
    <location>
        <begin position="186"/>
        <end position="202"/>
    </location>
</feature>
<comment type="caution">
    <text evidence="2">The sequence shown here is derived from an EMBL/GenBank/DDBJ whole genome shotgun (WGS) entry which is preliminary data.</text>
</comment>
<dbReference type="GO" id="GO:0016874">
    <property type="term" value="F:ligase activity"/>
    <property type="evidence" value="ECO:0007669"/>
    <property type="project" value="UniProtKB-KW"/>
</dbReference>
<protein>
    <submittedName>
        <fullName evidence="2">Alanine--tRNA ligase</fullName>
    </submittedName>
</protein>